<dbReference type="PIR" id="G84716">
    <property type="entry name" value="G84716"/>
</dbReference>
<evidence type="ECO:0000259" key="8">
    <source>
        <dbReference type="Pfam" id="PF13839"/>
    </source>
</evidence>
<evidence type="ECO:0000313" key="10">
    <source>
        <dbReference type="EMBL" id="AAC63839.1"/>
    </source>
</evidence>
<evidence type="ECO:0000259" key="9">
    <source>
        <dbReference type="Pfam" id="PF14416"/>
    </source>
</evidence>
<keyword evidence="6" id="KW-0472">Membrane</keyword>
<reference evidence="10" key="3">
    <citation type="submission" date="2002-02" db="EMBL/GenBank/DDBJ databases">
        <authorList>
            <person name="Town C.D."/>
            <person name="Kaul S."/>
        </authorList>
    </citation>
    <scope>NUCLEOTIDE SEQUENCE</scope>
</reference>
<feature type="signal peptide" evidence="7">
    <location>
        <begin position="1"/>
        <end position="25"/>
    </location>
</feature>
<reference evidence="10" key="2">
    <citation type="submission" date="2000-03" db="EMBL/GenBank/DDBJ databases">
        <authorList>
            <person name="Rounsley S.D."/>
            <person name="Lin X."/>
            <person name="Kaul S."/>
            <person name="Shea T.P."/>
            <person name="Fujii C.Y."/>
            <person name="Mason T.M."/>
            <person name="Shen M."/>
            <person name="Ronning C.M."/>
            <person name="Fraser C.M."/>
            <person name="Somerville C.R."/>
            <person name="Venter J.C."/>
        </authorList>
    </citation>
    <scope>NUCLEOTIDE SEQUENCE</scope>
</reference>
<evidence type="ECO:0000256" key="4">
    <source>
        <dbReference type="ARBA" id="ARBA00022968"/>
    </source>
</evidence>
<dbReference type="EMBL" id="AC005311">
    <property type="protein sequence ID" value="AAC63839.1"/>
    <property type="molecule type" value="Genomic_DNA"/>
</dbReference>
<comment type="similarity">
    <text evidence="2">Belongs to the PC-esterase family. TBL subfamily.</text>
</comment>
<reference key="1">
    <citation type="journal article" date="1999" name="Nature">
        <title>Sequence and analysis of chromosome 2 of the plant Arabidopsis thaliana.</title>
        <authorList>
            <person name="Lin X."/>
            <person name="Kaul S."/>
            <person name="Rounsley S."/>
            <person name="Shea T.P."/>
            <person name="Benito M.I."/>
            <person name="Town C.D."/>
            <person name="Fujii C.Y."/>
            <person name="Mason T."/>
            <person name="Bowman C.L."/>
            <person name="Barnstead M."/>
            <person name="Feldblyum T.V."/>
            <person name="Buell C.R."/>
            <person name="Ketchum K.A."/>
            <person name="Lee J."/>
            <person name="Ronning C.M."/>
            <person name="Koo H.L."/>
            <person name="Moffat K.S."/>
            <person name="Cronin L.A."/>
            <person name="Shen M."/>
            <person name="Pai G."/>
            <person name="Van Aken S."/>
            <person name="Umayam L."/>
            <person name="Tallon L.J."/>
            <person name="Gill J.E."/>
            <person name="Adams M.D."/>
            <person name="Carrera A.J."/>
            <person name="Creasy T.H."/>
            <person name="Goodman H.M."/>
            <person name="Somerville C.R."/>
            <person name="Copenhaver G.P."/>
            <person name="Preuss D."/>
            <person name="Nierman W.C."/>
            <person name="White O."/>
            <person name="Eisen J.A."/>
            <person name="Salzberg S.L."/>
            <person name="Fraser C.M."/>
            <person name="Venter J.C."/>
        </authorList>
    </citation>
    <scope>NUCLEOTIDE SEQUENCE [LARGE SCALE GENOMIC DNA]</scope>
    <source>
        <strain>cv. Columbia</strain>
    </source>
</reference>
<proteinExistence type="inferred from homology"/>
<dbReference type="Pfam" id="PF14416">
    <property type="entry name" value="PMR5N"/>
    <property type="match status" value="1"/>
</dbReference>
<accession>O82272</accession>
<dbReference type="GO" id="GO:0016020">
    <property type="term" value="C:membrane"/>
    <property type="evidence" value="ECO:0007669"/>
    <property type="project" value="UniProtKB-SubCell"/>
</dbReference>
<dbReference type="InterPro" id="IPR026057">
    <property type="entry name" value="TBL_C"/>
</dbReference>
<organism evidence="10">
    <name type="scientific">Arabidopsis thaliana</name>
    <name type="common">Mouse-ear cress</name>
    <dbReference type="NCBI Taxonomy" id="3702"/>
    <lineage>
        <taxon>Eukaryota</taxon>
        <taxon>Viridiplantae</taxon>
        <taxon>Streptophyta</taxon>
        <taxon>Embryophyta</taxon>
        <taxon>Tracheophyta</taxon>
        <taxon>Spermatophyta</taxon>
        <taxon>Magnoliopsida</taxon>
        <taxon>eudicotyledons</taxon>
        <taxon>Gunneridae</taxon>
        <taxon>Pentapetalae</taxon>
        <taxon>rosids</taxon>
        <taxon>malvids</taxon>
        <taxon>Brassicales</taxon>
        <taxon>Brassicaceae</taxon>
        <taxon>Camelineae</taxon>
        <taxon>Arabidopsis</taxon>
    </lineage>
</organism>
<keyword evidence="4" id="KW-0735">Signal-anchor</keyword>
<feature type="domain" description="Trichome birefringence-like C-terminal" evidence="8">
    <location>
        <begin position="97"/>
        <end position="156"/>
    </location>
</feature>
<feature type="chain" id="PRO_5004160214" evidence="7">
    <location>
        <begin position="26"/>
        <end position="164"/>
    </location>
</feature>
<evidence type="ECO:0000256" key="7">
    <source>
        <dbReference type="SAM" id="SignalP"/>
    </source>
</evidence>
<dbReference type="InterPro" id="IPR025846">
    <property type="entry name" value="TBL_N"/>
</dbReference>
<dbReference type="AlphaFoldDB" id="O82272"/>
<evidence type="ECO:0000256" key="6">
    <source>
        <dbReference type="ARBA" id="ARBA00023136"/>
    </source>
</evidence>
<keyword evidence="3" id="KW-0812">Transmembrane</keyword>
<evidence type="ECO:0000256" key="5">
    <source>
        <dbReference type="ARBA" id="ARBA00022989"/>
    </source>
</evidence>
<evidence type="ECO:0000256" key="2">
    <source>
        <dbReference type="ARBA" id="ARBA00007727"/>
    </source>
</evidence>
<dbReference type="Pfam" id="PF13839">
    <property type="entry name" value="PC-Esterase"/>
    <property type="match status" value="1"/>
</dbReference>
<comment type="subcellular location">
    <subcellularLocation>
        <location evidence="1">Membrane</location>
        <topology evidence="1">Single-pass membrane protein</topology>
    </subcellularLocation>
</comment>
<dbReference type="PANTHER" id="PTHR32285:SF173">
    <property type="entry name" value="PROTEIN TRICHOME BIREFRINGENCE-LIKE 40"/>
    <property type="match status" value="1"/>
</dbReference>
<name>O82272_ARATH</name>
<dbReference type="PANTHER" id="PTHR32285">
    <property type="entry name" value="PROTEIN TRICHOME BIREFRINGENCE-LIKE 9-RELATED"/>
    <property type="match status" value="1"/>
</dbReference>
<dbReference type="InterPro" id="IPR029962">
    <property type="entry name" value="TBL"/>
</dbReference>
<evidence type="ECO:0000256" key="1">
    <source>
        <dbReference type="ARBA" id="ARBA00004167"/>
    </source>
</evidence>
<dbReference type="GO" id="GO:0016413">
    <property type="term" value="F:O-acetyltransferase activity"/>
    <property type="evidence" value="ECO:0007669"/>
    <property type="project" value="InterPro"/>
</dbReference>
<feature type="domain" description="Trichome birefringence-like N-terminal" evidence="9">
    <location>
        <begin position="44"/>
        <end position="95"/>
    </location>
</feature>
<keyword evidence="5" id="KW-1133">Transmembrane helix</keyword>
<protein>
    <submittedName>
        <fullName evidence="10">Uncharacterized protein At2g31120</fullName>
    </submittedName>
</protein>
<keyword evidence="7" id="KW-0732">Signal</keyword>
<evidence type="ECO:0000256" key="3">
    <source>
        <dbReference type="ARBA" id="ARBA00022692"/>
    </source>
</evidence>
<dbReference type="ExpressionAtlas" id="O82272">
    <property type="expression patterns" value="baseline and differential"/>
</dbReference>
<sequence length="164" mass="18629">MGLCFQLNLASLSLILFSSFPGLLAQSQQHFLGQNNTSLLSGGRCNLARGKWVYDSSYPLYSAFSCPFIDSEFNCQKAGRPDTNYQHFRWQPFSCPLPRFDGANFMRRMRGKKIMMVGDSLSLNMFESLACLLHASLPNAKYSLRRSQPLTSLTFQVLIFLYNI</sequence>